<dbReference type="GO" id="GO:0009094">
    <property type="term" value="P:L-phenylalanine biosynthetic process"/>
    <property type="evidence" value="ECO:0007669"/>
    <property type="project" value="UniProtKB-UniPathway"/>
</dbReference>
<dbReference type="SUPFAM" id="SSF53850">
    <property type="entry name" value="Periplasmic binding protein-like II"/>
    <property type="match status" value="1"/>
</dbReference>
<dbReference type="Pfam" id="PF00800">
    <property type="entry name" value="PDT"/>
    <property type="match status" value="1"/>
</dbReference>
<proteinExistence type="predicted"/>
<dbReference type="PATRIC" id="fig|1202540.3.peg.50"/>
<feature type="transmembrane region" description="Helical" evidence="1">
    <location>
        <begin position="217"/>
        <end position="237"/>
    </location>
</feature>
<keyword evidence="1" id="KW-0812">Transmembrane</keyword>
<evidence type="ECO:0000256" key="1">
    <source>
        <dbReference type="SAM" id="Phobius"/>
    </source>
</evidence>
<dbReference type="Proteomes" id="UP000003935">
    <property type="component" value="Chromosome"/>
</dbReference>
<organism evidence="3 4">
    <name type="scientific">Candidatus Carsonella ruddii PC isolate NHV</name>
    <dbReference type="NCBI Taxonomy" id="1202540"/>
    <lineage>
        <taxon>Bacteria</taxon>
        <taxon>Pseudomonadati</taxon>
        <taxon>Pseudomonadota</taxon>
        <taxon>Gammaproteobacteria</taxon>
        <taxon>Oceanospirillales</taxon>
        <taxon>Halomonadaceae</taxon>
        <taxon>Zymobacter group</taxon>
        <taxon>Candidatus Carsonella</taxon>
    </lineage>
</organism>
<accession>J3TWH2</accession>
<dbReference type="GO" id="GO:0004664">
    <property type="term" value="F:prephenate dehydratase activity"/>
    <property type="evidence" value="ECO:0007669"/>
    <property type="project" value="InterPro"/>
</dbReference>
<dbReference type="HOGENOM" id="CLU_1101303_0_0_6"/>
<keyword evidence="1" id="KW-0472">Membrane</keyword>
<protein>
    <submittedName>
        <fullName evidence="3">Putative prephenate dehydratase</fullName>
    </submittedName>
</protein>
<evidence type="ECO:0000313" key="4">
    <source>
        <dbReference type="Proteomes" id="UP000003935"/>
    </source>
</evidence>
<feature type="transmembrane region" description="Helical" evidence="1">
    <location>
        <begin position="188"/>
        <end position="205"/>
    </location>
</feature>
<dbReference type="AlphaFoldDB" id="J3TWH2"/>
<sequence length="252" mass="30280">MYVKILKQKTLFYYFKIISIKKKKINILGPYGNYSYSVFTKKINKNYYFYPIISIKKILNIKKYIFPIENNNGGLVNDSINLLFNNNFFYNFVLIININHKIFFLNNKKKIFLHNQSLKQTNYNLYLKFIKLKILKTFSNTIINSGINICNFSTKNVLTLSIKSIFLKNNIINKTKFIIINNSFNKKILISFFININFFFIFKIIKNIVNIYVKKKTFYIEIFFLSFRTVIFIMKLFKKKINIKFKSFHSIL</sequence>
<feature type="domain" description="Prephenate dehydratase" evidence="2">
    <location>
        <begin position="25"/>
        <end position="182"/>
    </location>
</feature>
<dbReference type="Gene3D" id="3.40.190.10">
    <property type="entry name" value="Periplasmic binding protein-like II"/>
    <property type="match status" value="2"/>
</dbReference>
<dbReference type="RefSeq" id="WP_014887574.1">
    <property type="nucleotide sequence ID" value="NC_018418.1"/>
</dbReference>
<keyword evidence="1" id="KW-1133">Transmembrane helix</keyword>
<dbReference type="InterPro" id="IPR001086">
    <property type="entry name" value="Preph_deHydtase"/>
</dbReference>
<gene>
    <name evidence="3" type="primary">pdt</name>
    <name evidence="3" type="ORF">A357_054</name>
</gene>
<name>J3TWH2_CARRU</name>
<evidence type="ECO:0000259" key="2">
    <source>
        <dbReference type="Pfam" id="PF00800"/>
    </source>
</evidence>
<dbReference type="UniPathway" id="UPA00121">
    <property type="reaction ID" value="UER00345"/>
</dbReference>
<evidence type="ECO:0000313" key="3">
    <source>
        <dbReference type="EMBL" id="AFP84275.1"/>
    </source>
</evidence>
<dbReference type="EMBL" id="CP003545">
    <property type="protein sequence ID" value="AFP84275.1"/>
    <property type="molecule type" value="Genomic_DNA"/>
</dbReference>
<dbReference type="KEGG" id="crv:A357_054"/>
<reference evidence="3 4" key="1">
    <citation type="journal article" date="2012" name="Mol. Biol. Evol.">
        <title>Genome reduction and co-evolution between the primary and secondary bacterial symbionts of psyllids.</title>
        <authorList>
            <person name="Sloan D.B."/>
            <person name="Moran N.A."/>
        </authorList>
    </citation>
    <scope>NUCLEOTIDE SEQUENCE [LARGE SCALE GENOMIC DNA]</scope>
    <source>
        <strain evidence="3 4">PC</strain>
    </source>
</reference>
<dbReference type="STRING" id="1202540.A357_054"/>